<dbReference type="SUPFAM" id="SSF48264">
    <property type="entry name" value="Cytochrome P450"/>
    <property type="match status" value="1"/>
</dbReference>
<evidence type="ECO:0000313" key="2">
    <source>
        <dbReference type="EMBL" id="MBB5705121.1"/>
    </source>
</evidence>
<dbReference type="GO" id="GO:0016705">
    <property type="term" value="F:oxidoreductase activity, acting on paired donors, with incorporation or reduction of molecular oxygen"/>
    <property type="evidence" value="ECO:0007669"/>
    <property type="project" value="InterPro"/>
</dbReference>
<dbReference type="InterPro" id="IPR002397">
    <property type="entry name" value="Cyt_P450_B"/>
</dbReference>
<dbReference type="GO" id="GO:0004497">
    <property type="term" value="F:monooxygenase activity"/>
    <property type="evidence" value="ECO:0007669"/>
    <property type="project" value="InterPro"/>
</dbReference>
<organism evidence="2 3">
    <name type="scientific">Sphingopyxis panaciterrulae</name>
    <dbReference type="NCBI Taxonomy" id="462372"/>
    <lineage>
        <taxon>Bacteria</taxon>
        <taxon>Pseudomonadati</taxon>
        <taxon>Pseudomonadota</taxon>
        <taxon>Alphaproteobacteria</taxon>
        <taxon>Sphingomonadales</taxon>
        <taxon>Sphingomonadaceae</taxon>
        <taxon>Sphingopyxis</taxon>
    </lineage>
</organism>
<dbReference type="InterPro" id="IPR036396">
    <property type="entry name" value="Cyt_P450_sf"/>
</dbReference>
<gene>
    <name evidence="2" type="ORF">FHR21_000446</name>
</gene>
<evidence type="ECO:0000256" key="1">
    <source>
        <dbReference type="ARBA" id="ARBA00010617"/>
    </source>
</evidence>
<evidence type="ECO:0000313" key="3">
    <source>
        <dbReference type="Proteomes" id="UP000537161"/>
    </source>
</evidence>
<protein>
    <submittedName>
        <fullName evidence="2">Cytochrome P450</fullName>
    </submittedName>
</protein>
<proteinExistence type="inferred from homology"/>
<dbReference type="GO" id="GO:0020037">
    <property type="term" value="F:heme binding"/>
    <property type="evidence" value="ECO:0007669"/>
    <property type="project" value="InterPro"/>
</dbReference>
<dbReference type="GO" id="GO:0005506">
    <property type="term" value="F:iron ion binding"/>
    <property type="evidence" value="ECO:0007669"/>
    <property type="project" value="InterPro"/>
</dbReference>
<dbReference type="PRINTS" id="PR00359">
    <property type="entry name" value="BP450"/>
</dbReference>
<dbReference type="Pfam" id="PF00067">
    <property type="entry name" value="p450"/>
    <property type="match status" value="1"/>
</dbReference>
<dbReference type="PANTHER" id="PTHR46696">
    <property type="entry name" value="P450, PUTATIVE (EUROFUNG)-RELATED"/>
    <property type="match status" value="1"/>
</dbReference>
<sequence>MTVMPRLEDLEDKSFDPFLVEKLSTGDCPDPYPRIHELRAQGPVVDGSYRKQFTDVPDVQMGHLPQVMVLGYDAVMKVLTQPDIFRNKEAFENNLGRSFGNTITVMDAPIHTRFRKIFQKAFLPQVVAQWGESVVDPVVNRLMSTFIDRGEADLIEEFTHHYPFQVIYAQVELEPSQAPIFHKLAIAQILSSIGAPQGPEASAKLGTFFGGLLVEKRRNPGTDLISHLATVEVDGERLPDDVLISFLRQLMNAGGDTTYRGTSVLLTGLLTHPEQLAAVAADRNLIPQAIDEALRWEGPVTSTFRYAAQDTEIEGMPIRKGTYINTVLASANRDPRKFENPDEFDIFRSRSTRHIAFASGPHLCIGQHLARVEMTRALNAILDRLPNLRLDPDKPAPAIKGHLLRVPEHLWVKFDR</sequence>
<comment type="similarity">
    <text evidence="1">Belongs to the cytochrome P450 family.</text>
</comment>
<comment type="caution">
    <text evidence="2">The sequence shown here is derived from an EMBL/GenBank/DDBJ whole genome shotgun (WGS) entry which is preliminary data.</text>
</comment>
<dbReference type="RefSeq" id="WP_184094870.1">
    <property type="nucleotide sequence ID" value="NZ_JACIJH010000001.1"/>
</dbReference>
<dbReference type="CDD" id="cd20629">
    <property type="entry name" value="P450_pinF1-like"/>
    <property type="match status" value="1"/>
</dbReference>
<name>A0A7W9EQS3_9SPHN</name>
<keyword evidence="3" id="KW-1185">Reference proteome</keyword>
<dbReference type="Proteomes" id="UP000537161">
    <property type="component" value="Unassembled WGS sequence"/>
</dbReference>
<dbReference type="InterPro" id="IPR001128">
    <property type="entry name" value="Cyt_P450"/>
</dbReference>
<dbReference type="AlphaFoldDB" id="A0A7W9EQS3"/>
<dbReference type="EMBL" id="JACIJH010000001">
    <property type="protein sequence ID" value="MBB5705121.1"/>
    <property type="molecule type" value="Genomic_DNA"/>
</dbReference>
<accession>A0A7W9EQS3</accession>
<dbReference type="Gene3D" id="1.10.630.10">
    <property type="entry name" value="Cytochrome P450"/>
    <property type="match status" value="1"/>
</dbReference>
<reference evidence="2 3" key="1">
    <citation type="submission" date="2020-08" db="EMBL/GenBank/DDBJ databases">
        <title>Genomic Encyclopedia of Type Strains, Phase IV (KMG-IV): sequencing the most valuable type-strain genomes for metagenomic binning, comparative biology and taxonomic classification.</title>
        <authorList>
            <person name="Goeker M."/>
        </authorList>
    </citation>
    <scope>NUCLEOTIDE SEQUENCE [LARGE SCALE GENOMIC DNA]</scope>
    <source>
        <strain evidence="2 3">DSM 27163</strain>
    </source>
</reference>
<dbReference type="PANTHER" id="PTHR46696:SF3">
    <property type="entry name" value="PULCHERRIMINIC ACID SYNTHASE"/>
    <property type="match status" value="1"/>
</dbReference>